<proteinExistence type="predicted"/>
<dbReference type="EMBL" id="JAACXV010000039">
    <property type="protein sequence ID" value="KAF7285975.1"/>
    <property type="molecule type" value="Genomic_DNA"/>
</dbReference>
<dbReference type="Proteomes" id="UP000625711">
    <property type="component" value="Unassembled WGS sequence"/>
</dbReference>
<gene>
    <name evidence="2" type="ORF">GWI33_008279</name>
</gene>
<comment type="caution">
    <text evidence="2">The sequence shown here is derived from an EMBL/GenBank/DDBJ whole genome shotgun (WGS) entry which is preliminary data.</text>
</comment>
<sequence>MNSFLPILFPVTDREYFFVILYACNGPTRSPDGHEEKPPVITIIKAPKVFENSFGVRTDRLRQQRIVPIRFRDRFMTVLNFGPAGVLDVSTPSAVSPPSRPSLPRARQPDWDMI</sequence>
<dbReference type="AlphaFoldDB" id="A0A834MMI8"/>
<organism evidence="2 3">
    <name type="scientific">Rhynchophorus ferrugineus</name>
    <name type="common">Red palm weevil</name>
    <name type="synonym">Curculio ferrugineus</name>
    <dbReference type="NCBI Taxonomy" id="354439"/>
    <lineage>
        <taxon>Eukaryota</taxon>
        <taxon>Metazoa</taxon>
        <taxon>Ecdysozoa</taxon>
        <taxon>Arthropoda</taxon>
        <taxon>Hexapoda</taxon>
        <taxon>Insecta</taxon>
        <taxon>Pterygota</taxon>
        <taxon>Neoptera</taxon>
        <taxon>Endopterygota</taxon>
        <taxon>Coleoptera</taxon>
        <taxon>Polyphaga</taxon>
        <taxon>Cucujiformia</taxon>
        <taxon>Curculionidae</taxon>
        <taxon>Dryophthorinae</taxon>
        <taxon>Rhynchophorus</taxon>
    </lineage>
</organism>
<reference evidence="2" key="1">
    <citation type="submission" date="2020-08" db="EMBL/GenBank/DDBJ databases">
        <title>Genome sequencing and assembly of the red palm weevil Rhynchophorus ferrugineus.</title>
        <authorList>
            <person name="Dias G.B."/>
            <person name="Bergman C.M."/>
            <person name="Manee M."/>
        </authorList>
    </citation>
    <scope>NUCLEOTIDE SEQUENCE</scope>
    <source>
        <strain evidence="2">AA-2017</strain>
        <tissue evidence="2">Whole larva</tissue>
    </source>
</reference>
<feature type="compositionally biased region" description="Low complexity" evidence="1">
    <location>
        <begin position="89"/>
        <end position="106"/>
    </location>
</feature>
<name>A0A834MMI8_RHYFE</name>
<evidence type="ECO:0000256" key="1">
    <source>
        <dbReference type="SAM" id="MobiDB-lite"/>
    </source>
</evidence>
<evidence type="ECO:0000313" key="2">
    <source>
        <dbReference type="EMBL" id="KAF7285975.1"/>
    </source>
</evidence>
<feature type="region of interest" description="Disordered" evidence="1">
    <location>
        <begin position="88"/>
        <end position="114"/>
    </location>
</feature>
<protein>
    <submittedName>
        <fullName evidence="2">Uncharacterized protein</fullName>
    </submittedName>
</protein>
<keyword evidence="3" id="KW-1185">Reference proteome</keyword>
<accession>A0A834MMI8</accession>
<evidence type="ECO:0000313" key="3">
    <source>
        <dbReference type="Proteomes" id="UP000625711"/>
    </source>
</evidence>